<evidence type="ECO:0008006" key="10">
    <source>
        <dbReference type="Google" id="ProtNLM"/>
    </source>
</evidence>
<dbReference type="InterPro" id="IPR027417">
    <property type="entry name" value="P-loop_NTPase"/>
</dbReference>
<dbReference type="InterPro" id="IPR056884">
    <property type="entry name" value="NPHP3-like_N"/>
</dbReference>
<dbReference type="InterPro" id="IPR054471">
    <property type="entry name" value="GPIID_WHD"/>
</dbReference>
<keyword evidence="9" id="KW-1185">Reference proteome</keyword>
<evidence type="ECO:0000313" key="8">
    <source>
        <dbReference type="EMBL" id="TGO88901.1"/>
    </source>
</evidence>
<dbReference type="SUPFAM" id="SSF48403">
    <property type="entry name" value="Ankyrin repeat"/>
    <property type="match status" value="2"/>
</dbReference>
<feature type="region of interest" description="Disordered" evidence="3">
    <location>
        <begin position="1"/>
        <end position="50"/>
    </location>
</feature>
<dbReference type="Proteomes" id="UP000297280">
    <property type="component" value="Unassembled WGS sequence"/>
</dbReference>
<organism evidence="8 9">
    <name type="scientific">Botrytis porri</name>
    <dbReference type="NCBI Taxonomy" id="87229"/>
    <lineage>
        <taxon>Eukaryota</taxon>
        <taxon>Fungi</taxon>
        <taxon>Dikarya</taxon>
        <taxon>Ascomycota</taxon>
        <taxon>Pezizomycotina</taxon>
        <taxon>Leotiomycetes</taxon>
        <taxon>Helotiales</taxon>
        <taxon>Sclerotiniaceae</taxon>
        <taxon>Botrytis</taxon>
    </lineage>
</organism>
<feature type="repeat" description="ANK" evidence="2">
    <location>
        <begin position="1399"/>
        <end position="1431"/>
    </location>
</feature>
<dbReference type="PROSITE" id="PS50088">
    <property type="entry name" value="ANK_REPEAT"/>
    <property type="match status" value="4"/>
</dbReference>
<feature type="domain" description="DUF7069" evidence="6">
    <location>
        <begin position="602"/>
        <end position="653"/>
    </location>
</feature>
<feature type="repeat" description="ANK" evidence="2">
    <location>
        <begin position="1431"/>
        <end position="1463"/>
    </location>
</feature>
<dbReference type="PROSITE" id="PS50297">
    <property type="entry name" value="ANK_REP_REGION"/>
    <property type="match status" value="2"/>
</dbReference>
<dbReference type="Pfam" id="PF24883">
    <property type="entry name" value="NPHP3_N"/>
    <property type="match status" value="1"/>
</dbReference>
<dbReference type="PANTHER" id="PTHR10039">
    <property type="entry name" value="AMELOGENIN"/>
    <property type="match status" value="1"/>
</dbReference>
<dbReference type="SMART" id="SM00248">
    <property type="entry name" value="ANK"/>
    <property type="match status" value="9"/>
</dbReference>
<dbReference type="Pfam" id="PF12796">
    <property type="entry name" value="Ank_2"/>
    <property type="match status" value="2"/>
</dbReference>
<dbReference type="STRING" id="87229.A0A4Z1KWL1"/>
<feature type="region of interest" description="Disordered" evidence="3">
    <location>
        <begin position="1578"/>
        <end position="1597"/>
    </location>
</feature>
<evidence type="ECO:0000256" key="2">
    <source>
        <dbReference type="PROSITE-ProRule" id="PRU00023"/>
    </source>
</evidence>
<evidence type="ECO:0000256" key="3">
    <source>
        <dbReference type="SAM" id="MobiDB-lite"/>
    </source>
</evidence>
<dbReference type="Gene3D" id="1.25.40.20">
    <property type="entry name" value="Ankyrin repeat-containing domain"/>
    <property type="match status" value="3"/>
</dbReference>
<feature type="compositionally biased region" description="Basic and acidic residues" evidence="3">
    <location>
        <begin position="1"/>
        <end position="23"/>
    </location>
</feature>
<feature type="domain" description="NWD NACHT-NTPase N-terminal" evidence="4">
    <location>
        <begin position="95"/>
        <end position="300"/>
    </location>
</feature>
<dbReference type="Pfam" id="PF17100">
    <property type="entry name" value="NACHT_N"/>
    <property type="match status" value="1"/>
</dbReference>
<feature type="repeat" description="ANK" evidence="2">
    <location>
        <begin position="1284"/>
        <end position="1316"/>
    </location>
</feature>
<sequence>MGLRDKFQRAKDSLRREHTKNDSRQSPGGVKQLVESTITSASQSTSTSTGLLGVTSNVANITAGVQSSRDPASPTNIPIVQTKSQGTMQLDESKDLWLQACDTLRLQEPELKDDYSRILLREANVTPGSSTTQDAPISNGKLIKLMKAKLDGFTIPSSRSGDKIEKIVKVVIAAKTFIGSTLESEPHAAIAWAGVSVFLPLLINPITEKAGCREGLENIPPLIDRYALLEASIWDPTSTDEYQSSAVKLQLRKAIIQLYAKILLYEARVISQFCGNSVTGYFRDALKLNDWTTMFREMNELDHRCGDLIYAIDRDLNRKTVEKQQTLLAEALDGSKTSQKTRDYQECFQSFRSGNLYELQKNQNPSRIPGTCKWVLEHPTFIDWKEGSGPGVLWISADPGYGKSVLSKALIDENLVASEQNTDVCYFFFKDISKEQRSLTKALAALLHQIFSSQKHLLVYTESSWAKNNTEIANLAHEMWGIVKNIATSANTRNIICILDALDECDASERKFFLKQLQALYRVTVPDIVTHSSSPSLPDVSLHSHIAVDSRASTISTGSPDLKVKFLITSRPYYEIEEEFKSLTDVFSGIRLAGEDTTATIKEEINLVIDAEVDKLKLSSKADTRLRSRLKDIEHRTYLWLYLIMDTIRLRAKASRQSKTFERILDAELPSTIDEAYEAILDKSPDKKEATKLLHIVIGAERPLALDELNIALNIDESYDGSQSFEDIELEDPELFPKRIRDICGLSVSISDSKVYLIHQTAKEFLVAKGSSLAATGWRHSLHTYDSQSILTKICISYLYLNTFSEIDTGARCFITSPKGQPNISNEDQFKFLKYASDYWMKHWKISSSHIDVRTIIDLCSPTVRRSMWFRACFGVKYPPKYLWRITHRIRNVLKVDDFEEVNTISPLMIALGLDLLDISKALLATPLSQSELNQSWRKVTAVSFTIRMGDYEMTRALISAGANIGDNSADEHSRTALEVALDRGDDDILNLLFENKAGTHAALCSALGNYVVNWDPRLIDLLLVKNGPLVPSLRVRLLLIALSTSIAQNKGLAVKFVLACPHEQSMDETLQKPLYSALTAYYLDFDICSLIIDDPAIHDLDKCWELNNSTGNSQSIVHHLTERLKPNSIGFCRYSDGVRLLKLLGARGASFDRHFDGSAFLDAAWCGRVDYFEVFLQKDPQLASLYINKARVHSTPLDIAINNSNHDMIRCLLKHGARFNQSIRFEFPYLEESYFFTIFTAFKRGDIDKTFRINLIDGILSTVSMQQLQKLIGYGFDINLDIRGQTLLSHAASSGNSDWVQWLIDHGANVDDRFSNRQSIQYSPLMEAIWYCDDSAAASGIIKILHEHGANIDGPRDYKGRAGFVVASSVHLAIIKCSVKVLQTLLEYNADVNLHGENYGIPLKEATMNGQVHLLKLLVSYGADVNAVVEGIPILHQAIFNRKLEAVAVLLDLGAYINILECVRGTPLQLAKDMHYVEMVLLLQSRGALEVCNLKPLGTSYFYHQSRGHTSTNSLAFFRKDIEMHAPEVSSRRRSLNLQTWGTYTFDHHGTVASGPFHEEVRNYVLSDLSLRFEKRKEVDSGSDDEDNDTSSAILT</sequence>
<keyword evidence="1" id="KW-0677">Repeat</keyword>
<feature type="domain" description="Nephrocystin 3-like N-terminal" evidence="7">
    <location>
        <begin position="370"/>
        <end position="521"/>
    </location>
</feature>
<protein>
    <recommendedName>
        <fullName evidence="10">NWD NACHT-NTPase N-terminal domain-containing protein</fullName>
    </recommendedName>
</protein>
<dbReference type="InterPro" id="IPR031359">
    <property type="entry name" value="NACHT_N"/>
</dbReference>
<dbReference type="Pfam" id="PF22939">
    <property type="entry name" value="WHD_GPIID"/>
    <property type="match status" value="1"/>
</dbReference>
<reference evidence="8 9" key="1">
    <citation type="submission" date="2017-12" db="EMBL/GenBank/DDBJ databases">
        <title>Comparative genomics of Botrytis spp.</title>
        <authorList>
            <person name="Valero-Jimenez C.A."/>
            <person name="Tapia P."/>
            <person name="Veloso J."/>
            <person name="Silva-Moreno E."/>
            <person name="Staats M."/>
            <person name="Valdes J.H."/>
            <person name="Van Kan J.A.L."/>
        </authorList>
    </citation>
    <scope>NUCLEOTIDE SEQUENCE [LARGE SCALE GENOMIC DNA]</scope>
    <source>
        <strain evidence="8 9">MUCL3349</strain>
    </source>
</reference>
<dbReference type="Gene3D" id="3.40.50.300">
    <property type="entry name" value="P-loop containing nucleotide triphosphate hydrolases"/>
    <property type="match status" value="1"/>
</dbReference>
<keyword evidence="2" id="KW-0040">ANK repeat</keyword>
<gene>
    <name evidence="8" type="ORF">BPOR_0135g00070</name>
</gene>
<evidence type="ECO:0000259" key="7">
    <source>
        <dbReference type="Pfam" id="PF24883"/>
    </source>
</evidence>
<feature type="repeat" description="ANK" evidence="2">
    <location>
        <begin position="1193"/>
        <end position="1225"/>
    </location>
</feature>
<evidence type="ECO:0000313" key="9">
    <source>
        <dbReference type="Proteomes" id="UP000297280"/>
    </source>
</evidence>
<accession>A0A4Z1KWL1</accession>
<dbReference type="InterPro" id="IPR002110">
    <property type="entry name" value="Ankyrin_rpt"/>
</dbReference>
<feature type="compositionally biased region" description="Low complexity" evidence="3">
    <location>
        <begin position="36"/>
        <end position="50"/>
    </location>
</feature>
<dbReference type="Pfam" id="PF00023">
    <property type="entry name" value="Ank"/>
    <property type="match status" value="1"/>
</dbReference>
<feature type="domain" description="GPI inositol-deacylase winged helix" evidence="5">
    <location>
        <begin position="680"/>
        <end position="770"/>
    </location>
</feature>
<evidence type="ECO:0000259" key="4">
    <source>
        <dbReference type="Pfam" id="PF17100"/>
    </source>
</evidence>
<evidence type="ECO:0000259" key="6">
    <source>
        <dbReference type="Pfam" id="PF23239"/>
    </source>
</evidence>
<dbReference type="Pfam" id="PF23239">
    <property type="entry name" value="DUF7069"/>
    <property type="match status" value="1"/>
</dbReference>
<name>A0A4Z1KWL1_9HELO</name>
<evidence type="ECO:0000259" key="5">
    <source>
        <dbReference type="Pfam" id="PF22939"/>
    </source>
</evidence>
<dbReference type="EMBL" id="PQXO01000135">
    <property type="protein sequence ID" value="TGO88901.1"/>
    <property type="molecule type" value="Genomic_DNA"/>
</dbReference>
<comment type="caution">
    <text evidence="8">The sequence shown here is derived from an EMBL/GenBank/DDBJ whole genome shotgun (WGS) entry which is preliminary data.</text>
</comment>
<proteinExistence type="predicted"/>
<dbReference type="InterPro" id="IPR036770">
    <property type="entry name" value="Ankyrin_rpt-contain_sf"/>
</dbReference>
<dbReference type="InterPro" id="IPR055497">
    <property type="entry name" value="DUF7069"/>
</dbReference>
<evidence type="ECO:0000256" key="1">
    <source>
        <dbReference type="ARBA" id="ARBA00022737"/>
    </source>
</evidence>